<evidence type="ECO:0000259" key="2">
    <source>
        <dbReference type="Pfam" id="PF07835"/>
    </source>
</evidence>
<feature type="transmembrane region" description="Helical" evidence="1">
    <location>
        <begin position="21"/>
        <end position="42"/>
    </location>
</feature>
<dbReference type="Gene3D" id="1.20.5.160">
    <property type="entry name" value="Bacterial aa3 type cytochrome c oxidase subunit IV"/>
    <property type="match status" value="1"/>
</dbReference>
<protein>
    <submittedName>
        <fullName evidence="3">Cytochrome C oxidase subunit IV</fullName>
    </submittedName>
</protein>
<dbReference type="AlphaFoldDB" id="A0A074U9D3"/>
<gene>
    <name evidence="3" type="ORF">DL1_06660</name>
</gene>
<dbReference type="InterPro" id="IPR036596">
    <property type="entry name" value="Cyt-C_aa3_sf"/>
</dbReference>
<reference evidence="3 4" key="1">
    <citation type="submission" date="2014-03" db="EMBL/GenBank/DDBJ databases">
        <title>The draft genome sequence of Thioclava dalianensis DLFJ1-1.</title>
        <authorList>
            <person name="Lai Q."/>
            <person name="Shao Z."/>
        </authorList>
    </citation>
    <scope>NUCLEOTIDE SEQUENCE [LARGE SCALE GENOMIC DNA]</scope>
    <source>
        <strain evidence="3 4">DLFJ1-1</strain>
    </source>
</reference>
<dbReference type="InterPro" id="IPR012422">
    <property type="entry name" value="Cyt_c_oxidase_su4_bac-aa3"/>
</dbReference>
<dbReference type="EMBL" id="JHEH01000002">
    <property type="protein sequence ID" value="KEP71272.1"/>
    <property type="molecule type" value="Genomic_DNA"/>
</dbReference>
<name>A0A074U9D3_9RHOB</name>
<dbReference type="Proteomes" id="UP000027725">
    <property type="component" value="Unassembled WGS sequence"/>
</dbReference>
<feature type="domain" description="Cytochrome c oxidase subunit IV bacterial aa3 type" evidence="2">
    <location>
        <begin position="7"/>
        <end position="41"/>
    </location>
</feature>
<comment type="caution">
    <text evidence="3">The sequence shown here is derived from an EMBL/GenBank/DDBJ whole genome shotgun (WGS) entry which is preliminary data.</text>
</comment>
<dbReference type="Pfam" id="PF07835">
    <property type="entry name" value="COX4_pro_2"/>
    <property type="match status" value="1"/>
</dbReference>
<keyword evidence="1" id="KW-1133">Transmembrane helix</keyword>
<proteinExistence type="predicted"/>
<organism evidence="3 4">
    <name type="scientific">Thioclava dalianensis</name>
    <dbReference type="NCBI Taxonomy" id="1185766"/>
    <lineage>
        <taxon>Bacteria</taxon>
        <taxon>Pseudomonadati</taxon>
        <taxon>Pseudomonadota</taxon>
        <taxon>Alphaproteobacteria</taxon>
        <taxon>Rhodobacterales</taxon>
        <taxon>Paracoccaceae</taxon>
        <taxon>Thioclava</taxon>
    </lineage>
</organism>
<keyword evidence="1" id="KW-0472">Membrane</keyword>
<keyword evidence="1" id="KW-0812">Transmembrane</keyword>
<keyword evidence="4" id="KW-1185">Reference proteome</keyword>
<dbReference type="SUPFAM" id="SSF81469">
    <property type="entry name" value="Bacterial aa3 type cytochrome c oxidase subunit IV"/>
    <property type="match status" value="1"/>
</dbReference>
<evidence type="ECO:0000256" key="1">
    <source>
        <dbReference type="SAM" id="Phobius"/>
    </source>
</evidence>
<dbReference type="STRING" id="1185766.SAMN05216224_101178"/>
<dbReference type="OrthoDB" id="7691500at2"/>
<dbReference type="RefSeq" id="WP_038061740.1">
    <property type="nucleotide sequence ID" value="NZ_FOVB01000001.1"/>
</dbReference>
<sequence>MAEYKPGEMDIRAQERTFAGFTRFVTISVVVIICFLVFLALVGG</sequence>
<accession>A0A074U9D3</accession>
<evidence type="ECO:0000313" key="3">
    <source>
        <dbReference type="EMBL" id="KEP71272.1"/>
    </source>
</evidence>
<evidence type="ECO:0000313" key="4">
    <source>
        <dbReference type="Proteomes" id="UP000027725"/>
    </source>
</evidence>
<dbReference type="eggNOG" id="ENOG5032Q3P">
    <property type="taxonomic scope" value="Bacteria"/>
</dbReference>